<feature type="domain" description="B3/B4 tRNA-binding" evidence="1">
    <location>
        <begin position="59"/>
        <end position="206"/>
    </location>
</feature>
<dbReference type="PANTHER" id="PTHR39209:SF2">
    <property type="entry name" value="CYTOPLASMIC PROTEIN"/>
    <property type="match status" value="1"/>
</dbReference>
<evidence type="ECO:0000313" key="3">
    <source>
        <dbReference type="Proteomes" id="UP000198723"/>
    </source>
</evidence>
<dbReference type="Pfam" id="PF03483">
    <property type="entry name" value="B3_4"/>
    <property type="match status" value="1"/>
</dbReference>
<dbReference type="Gene3D" id="3.50.40.10">
    <property type="entry name" value="Phenylalanyl-trna Synthetase, Chain B, domain 3"/>
    <property type="match status" value="1"/>
</dbReference>
<proteinExistence type="predicted"/>
<dbReference type="Proteomes" id="UP000198723">
    <property type="component" value="Unassembled WGS sequence"/>
</dbReference>
<dbReference type="InterPro" id="IPR020825">
    <property type="entry name" value="Phe-tRNA_synthase-like_B3/B4"/>
</dbReference>
<dbReference type="PANTHER" id="PTHR39209">
    <property type="match status" value="1"/>
</dbReference>
<dbReference type="SUPFAM" id="SSF56037">
    <property type="entry name" value="PheT/TilS domain"/>
    <property type="match status" value="1"/>
</dbReference>
<dbReference type="STRING" id="1138170.GA0061105_102253"/>
<dbReference type="SMART" id="SM00873">
    <property type="entry name" value="B3_4"/>
    <property type="match status" value="1"/>
</dbReference>
<dbReference type="RefSeq" id="WP_092748626.1">
    <property type="nucleotide sequence ID" value="NZ_FMAJ01000002.1"/>
</dbReference>
<evidence type="ECO:0000259" key="1">
    <source>
        <dbReference type="SMART" id="SM00873"/>
    </source>
</evidence>
<sequence length="232" mass="25353">MQFSHSDAIWQVFPELAAGVLHAEGIHAAADVEEAVASFSAIAEARLAEAQESEFPEIQAWRRGFSRMGLKPTQYRCASEALLRRFRQERTLPRLHPLIDLCNSISLAFAIPVAVFDAGKIAGDLQVRHATGHETYLTFGGESEHPEQDEVIFADDEGRAHARRWTNRQSGLSAVRETTASVLIVAEALHAGAGEDTGRLIATLADALASRWPVTAATATLTRASPRFEFHV</sequence>
<organism evidence="2 3">
    <name type="scientific">Rhizobium aethiopicum</name>
    <dbReference type="NCBI Taxonomy" id="1138170"/>
    <lineage>
        <taxon>Bacteria</taxon>
        <taxon>Pseudomonadati</taxon>
        <taxon>Pseudomonadota</taxon>
        <taxon>Alphaproteobacteria</taxon>
        <taxon>Hyphomicrobiales</taxon>
        <taxon>Rhizobiaceae</taxon>
        <taxon>Rhizobium/Agrobacterium group</taxon>
        <taxon>Rhizobium</taxon>
    </lineage>
</organism>
<dbReference type="InterPro" id="IPR005146">
    <property type="entry name" value="B3/B4_tRNA-bd"/>
</dbReference>
<reference evidence="2 3" key="1">
    <citation type="submission" date="2016-08" db="EMBL/GenBank/DDBJ databases">
        <authorList>
            <person name="Seilhamer J.J."/>
        </authorList>
    </citation>
    <scope>NUCLEOTIDE SEQUENCE [LARGE SCALE GENOMIC DNA]</scope>
    <source>
        <strain evidence="2 3">HBR26</strain>
    </source>
</reference>
<protein>
    <submittedName>
        <fullName evidence="2">B3/B4 domain-containing protein (DNA/RNA-binding domain of Phe-tRNA-synthetase)</fullName>
    </submittedName>
</protein>
<dbReference type="EMBL" id="FMAJ01000002">
    <property type="protein sequence ID" value="SCB57264.1"/>
    <property type="molecule type" value="Genomic_DNA"/>
</dbReference>
<dbReference type="GO" id="GO:0004826">
    <property type="term" value="F:phenylalanine-tRNA ligase activity"/>
    <property type="evidence" value="ECO:0007669"/>
    <property type="project" value="InterPro"/>
</dbReference>
<dbReference type="AlphaFoldDB" id="A0A1C3XYX9"/>
<name>A0A1C3XYX9_9HYPH</name>
<gene>
    <name evidence="2" type="ORF">GA0061105_102253</name>
</gene>
<dbReference type="GO" id="GO:0003723">
    <property type="term" value="F:RNA binding"/>
    <property type="evidence" value="ECO:0007669"/>
    <property type="project" value="InterPro"/>
</dbReference>
<evidence type="ECO:0000313" key="2">
    <source>
        <dbReference type="EMBL" id="SCB57264.1"/>
    </source>
</evidence>
<accession>A0A1C3XYX9</accession>